<evidence type="ECO:0000256" key="8">
    <source>
        <dbReference type="ARBA" id="ARBA00023284"/>
    </source>
</evidence>
<dbReference type="Pfam" id="PF13848">
    <property type="entry name" value="Thioredoxin_6"/>
    <property type="match status" value="1"/>
</dbReference>
<dbReference type="SUPFAM" id="SSF52833">
    <property type="entry name" value="Thioredoxin-like"/>
    <property type="match status" value="2"/>
</dbReference>
<comment type="similarity">
    <text evidence="4">Belongs to the protein disulfide isomerase family.</text>
</comment>
<dbReference type="InterPro" id="IPR036249">
    <property type="entry name" value="Thioredoxin-like_sf"/>
</dbReference>
<evidence type="ECO:0000313" key="12">
    <source>
        <dbReference type="Proteomes" id="UP001172102"/>
    </source>
</evidence>
<protein>
    <recommendedName>
        <fullName evidence="9">Protein disulfide-isomerase</fullName>
        <ecNumber evidence="5">5.3.4.1</ecNumber>
    </recommendedName>
</protein>
<dbReference type="Proteomes" id="UP001172102">
    <property type="component" value="Unassembled WGS sequence"/>
</dbReference>
<gene>
    <name evidence="11" type="ORF">B0H67DRAFT_103111</name>
</gene>
<comment type="subcellular location">
    <subcellularLocation>
        <location evidence="3">Endoplasmic reticulum lumen</location>
    </subcellularLocation>
</comment>
<evidence type="ECO:0000256" key="3">
    <source>
        <dbReference type="ARBA" id="ARBA00004319"/>
    </source>
</evidence>
<dbReference type="AlphaFoldDB" id="A0AA40AYI5"/>
<dbReference type="CDD" id="cd02961">
    <property type="entry name" value="PDI_a_family"/>
    <property type="match status" value="1"/>
</dbReference>
<feature type="domain" description="Thioredoxin" evidence="10">
    <location>
        <begin position="9"/>
        <end position="77"/>
    </location>
</feature>
<comment type="caution">
    <text evidence="11">The sequence shown here is derived from an EMBL/GenBank/DDBJ whole genome shotgun (WGS) entry which is preliminary data.</text>
</comment>
<dbReference type="Gene3D" id="3.40.30.10">
    <property type="entry name" value="Glutaredoxin"/>
    <property type="match status" value="2"/>
</dbReference>
<dbReference type="GO" id="GO:0034976">
    <property type="term" value="P:response to endoplasmic reticulum stress"/>
    <property type="evidence" value="ECO:0007669"/>
    <property type="project" value="TreeGrafter"/>
</dbReference>
<evidence type="ECO:0000256" key="2">
    <source>
        <dbReference type="ARBA" id="ARBA00002692"/>
    </source>
</evidence>
<evidence type="ECO:0000259" key="10">
    <source>
        <dbReference type="Pfam" id="PF00085"/>
    </source>
</evidence>
<evidence type="ECO:0000256" key="4">
    <source>
        <dbReference type="ARBA" id="ARBA00006347"/>
    </source>
</evidence>
<dbReference type="EC" id="5.3.4.1" evidence="5"/>
<proteinExistence type="inferred from homology"/>
<keyword evidence="7" id="KW-0413">Isomerase</keyword>
<evidence type="ECO:0000256" key="6">
    <source>
        <dbReference type="ARBA" id="ARBA00022824"/>
    </source>
</evidence>
<accession>A0AA40AYI5</accession>
<keyword evidence="6" id="KW-0256">Endoplasmic reticulum</keyword>
<evidence type="ECO:0000256" key="1">
    <source>
        <dbReference type="ARBA" id="ARBA00001182"/>
    </source>
</evidence>
<name>A0AA40AYI5_9PEZI</name>
<dbReference type="PANTHER" id="PTHR18929">
    <property type="entry name" value="PROTEIN DISULFIDE ISOMERASE"/>
    <property type="match status" value="1"/>
</dbReference>
<evidence type="ECO:0000256" key="5">
    <source>
        <dbReference type="ARBA" id="ARBA00012723"/>
    </source>
</evidence>
<dbReference type="Pfam" id="PF00085">
    <property type="entry name" value="Thioredoxin"/>
    <property type="match status" value="1"/>
</dbReference>
<dbReference type="GO" id="GO:0005788">
    <property type="term" value="C:endoplasmic reticulum lumen"/>
    <property type="evidence" value="ECO:0007669"/>
    <property type="project" value="UniProtKB-SubCell"/>
</dbReference>
<dbReference type="PANTHER" id="PTHR18929:SF132">
    <property type="entry name" value="PROTEIN DISULFIDE-ISOMERASE A3"/>
    <property type="match status" value="1"/>
</dbReference>
<reference evidence="11" key="1">
    <citation type="submission" date="2023-06" db="EMBL/GenBank/DDBJ databases">
        <title>Genome-scale phylogeny and comparative genomics of the fungal order Sordariales.</title>
        <authorList>
            <consortium name="Lawrence Berkeley National Laboratory"/>
            <person name="Hensen N."/>
            <person name="Bonometti L."/>
            <person name="Westerberg I."/>
            <person name="Brannstrom I.O."/>
            <person name="Guillou S."/>
            <person name="Cros-Aarteil S."/>
            <person name="Calhoun S."/>
            <person name="Haridas S."/>
            <person name="Kuo A."/>
            <person name="Mondo S."/>
            <person name="Pangilinan J."/>
            <person name="Riley R."/>
            <person name="Labutti K."/>
            <person name="Andreopoulos B."/>
            <person name="Lipzen A."/>
            <person name="Chen C."/>
            <person name="Yanf M."/>
            <person name="Daum C."/>
            <person name="Ng V."/>
            <person name="Clum A."/>
            <person name="Steindorff A."/>
            <person name="Ohm R."/>
            <person name="Martin F."/>
            <person name="Silar P."/>
            <person name="Natvig D."/>
            <person name="Lalanne C."/>
            <person name="Gautier V."/>
            <person name="Ament-Velasquez S.L."/>
            <person name="Kruys A."/>
            <person name="Hutchinson M.I."/>
            <person name="Powell A.J."/>
            <person name="Barry K."/>
            <person name="Miller A.N."/>
            <person name="Grigoriev I.V."/>
            <person name="Debuchy R."/>
            <person name="Gladieux P."/>
            <person name="Thoren M.H."/>
            <person name="Johannesson H."/>
        </authorList>
    </citation>
    <scope>NUCLEOTIDE SEQUENCE</scope>
    <source>
        <strain evidence="11">SMH4607-1</strain>
    </source>
</reference>
<comment type="catalytic activity">
    <reaction evidence="1">
        <text>Catalyzes the rearrangement of -S-S- bonds in proteins.</text>
        <dbReference type="EC" id="5.3.4.1"/>
    </reaction>
</comment>
<dbReference type="GO" id="GO:0003756">
    <property type="term" value="F:protein disulfide isomerase activity"/>
    <property type="evidence" value="ECO:0007669"/>
    <property type="project" value="UniProtKB-EC"/>
</dbReference>
<evidence type="ECO:0000313" key="11">
    <source>
        <dbReference type="EMBL" id="KAK0724359.1"/>
    </source>
</evidence>
<dbReference type="GO" id="GO:0006457">
    <property type="term" value="P:protein folding"/>
    <property type="evidence" value="ECO:0007669"/>
    <property type="project" value="TreeGrafter"/>
</dbReference>
<dbReference type="EMBL" id="JAUKUA010000002">
    <property type="protein sequence ID" value="KAK0724359.1"/>
    <property type="molecule type" value="Genomic_DNA"/>
</dbReference>
<sequence length="299" mass="33611">MTSLSLHSHCQALETEWTAIQPQDSDRIASVDCSAESKLCEEFQISSFPTIRLYQQNGKPYRYRGPRRAASISGFLQRMLRPAVSHVGSKNTTSFLVDDDVVFVAQSAPGDTTLRDRFTTVAEKYRDRYSFAISSDASQQSIVTCYNNPDDLQRSTIELANPASLEAFIKLCATPLIPELTRRNEMTYYSSGKSLVHYFIHSPSQREAYVAEMLPLAKKYHEYLHFTTTDANEYPDAVEMMGLRRGATGLSVQNPSNGDIFPYTGRQKITAGVVETFLVDIIQGRVKPWGQGNVEHEEL</sequence>
<keyword evidence="12" id="KW-1185">Reference proteome</keyword>
<evidence type="ECO:0000256" key="7">
    <source>
        <dbReference type="ARBA" id="ARBA00023235"/>
    </source>
</evidence>
<organism evidence="11 12">
    <name type="scientific">Lasiosphaeris hirsuta</name>
    <dbReference type="NCBI Taxonomy" id="260670"/>
    <lineage>
        <taxon>Eukaryota</taxon>
        <taxon>Fungi</taxon>
        <taxon>Dikarya</taxon>
        <taxon>Ascomycota</taxon>
        <taxon>Pezizomycotina</taxon>
        <taxon>Sordariomycetes</taxon>
        <taxon>Sordariomycetidae</taxon>
        <taxon>Sordariales</taxon>
        <taxon>Lasiosphaeriaceae</taxon>
        <taxon>Lasiosphaeris</taxon>
    </lineage>
</organism>
<evidence type="ECO:0000256" key="9">
    <source>
        <dbReference type="ARBA" id="ARBA00039846"/>
    </source>
</evidence>
<keyword evidence="8" id="KW-0676">Redox-active center</keyword>
<dbReference type="InterPro" id="IPR013766">
    <property type="entry name" value="Thioredoxin_domain"/>
</dbReference>
<comment type="function">
    <text evidence="2">Participates in the folding of proteins containing disulfide bonds, may be involved in glycosylation, prolyl hydroxylation and triglyceride transfer.</text>
</comment>